<dbReference type="Proteomes" id="UP000216871">
    <property type="component" value="Unassembled WGS sequence"/>
</dbReference>
<dbReference type="GO" id="GO:0006355">
    <property type="term" value="P:regulation of DNA-templated transcription"/>
    <property type="evidence" value="ECO:0007669"/>
    <property type="project" value="InterPro"/>
</dbReference>
<dbReference type="Gene3D" id="1.10.1220.10">
    <property type="entry name" value="Met repressor-like"/>
    <property type="match status" value="1"/>
</dbReference>
<comment type="caution">
    <text evidence="1">The sequence shown here is derived from an EMBL/GenBank/DDBJ whole genome shotgun (WGS) entry which is preliminary data.</text>
</comment>
<keyword evidence="2" id="KW-1185">Reference proteome</keyword>
<evidence type="ECO:0000313" key="2">
    <source>
        <dbReference type="Proteomes" id="UP000216871"/>
    </source>
</evidence>
<accession>A0A261FNF5</accession>
<gene>
    <name evidence="1" type="ORF">BMYO_0817</name>
</gene>
<reference evidence="1 2" key="1">
    <citation type="journal article" date="2017" name="BMC Genomics">
        <title>Comparative genomic and phylogenomic analyses of the Bifidobacteriaceae family.</title>
        <authorList>
            <person name="Lugli G.A."/>
            <person name="Milani C."/>
            <person name="Turroni F."/>
            <person name="Duranti S."/>
            <person name="Mancabelli L."/>
            <person name="Mangifesta M."/>
            <person name="Ferrario C."/>
            <person name="Modesto M."/>
            <person name="Mattarelli P."/>
            <person name="Jiri K."/>
            <person name="van Sinderen D."/>
            <person name="Ventura M."/>
        </authorList>
    </citation>
    <scope>NUCLEOTIDE SEQUENCE [LARGE SCALE GENOMIC DNA]</scope>
    <source>
        <strain evidence="1 2">DSM 100196</strain>
    </source>
</reference>
<sequence>MTMTQMNVRIDDKLKDDVDTVLREQGVSPSDVIRSLWRYIADRRQVPRLETTTEEQARKQRRMRRLTMIDASSGLIQEELLRAGVIDEDTNLLAGQTRQDIRVDVYDQKLDDYLNMTRSV</sequence>
<evidence type="ECO:0000313" key="1">
    <source>
        <dbReference type="EMBL" id="OZG60356.1"/>
    </source>
</evidence>
<dbReference type="Pfam" id="PF04221">
    <property type="entry name" value="RelB"/>
    <property type="match status" value="1"/>
</dbReference>
<dbReference type="AlphaFoldDB" id="A0A261FNF5"/>
<dbReference type="InterPro" id="IPR007337">
    <property type="entry name" value="RelB/DinJ"/>
</dbReference>
<dbReference type="OrthoDB" id="3174770at2"/>
<dbReference type="EMBL" id="MWWW01000008">
    <property type="protein sequence ID" value="OZG60356.1"/>
    <property type="molecule type" value="Genomic_DNA"/>
</dbReference>
<dbReference type="RefSeq" id="WP_094667296.1">
    <property type="nucleotide sequence ID" value="NZ_MWWW01000008.1"/>
</dbReference>
<organism evidence="1 2">
    <name type="scientific">Bifidobacterium myosotis</name>
    <dbReference type="NCBI Taxonomy" id="1630166"/>
    <lineage>
        <taxon>Bacteria</taxon>
        <taxon>Bacillati</taxon>
        <taxon>Actinomycetota</taxon>
        <taxon>Actinomycetes</taxon>
        <taxon>Bifidobacteriales</taxon>
        <taxon>Bifidobacteriaceae</taxon>
        <taxon>Bifidobacterium</taxon>
    </lineage>
</organism>
<proteinExistence type="predicted"/>
<name>A0A261FNF5_9BIFI</name>
<protein>
    <submittedName>
        <fullName evidence="1">Damage-inducible protein J</fullName>
    </submittedName>
</protein>
<dbReference type="InterPro" id="IPR013321">
    <property type="entry name" value="Arc_rbn_hlx_hlx"/>
</dbReference>